<keyword evidence="4 5" id="KW-0472">Membrane</keyword>
<feature type="domain" description="Mechanosensitive ion channel MscS" evidence="6">
    <location>
        <begin position="191"/>
        <end position="259"/>
    </location>
</feature>
<dbReference type="InterPro" id="IPR030192">
    <property type="entry name" value="YbdG"/>
</dbReference>
<dbReference type="PANTHER" id="PTHR30414:SF0">
    <property type="entry name" value="MINICONDUCTANCE MECHANOSENSITIVE CHANNEL YBDG"/>
    <property type="match status" value="1"/>
</dbReference>
<protein>
    <submittedName>
        <fullName evidence="7">Mechanosensitive ion channel</fullName>
    </submittedName>
</protein>
<evidence type="ECO:0000256" key="1">
    <source>
        <dbReference type="ARBA" id="ARBA00004370"/>
    </source>
</evidence>
<evidence type="ECO:0000313" key="7">
    <source>
        <dbReference type="EMBL" id="MDT7827473.1"/>
    </source>
</evidence>
<comment type="caution">
    <text evidence="7">The sequence shown here is derived from an EMBL/GenBank/DDBJ whole genome shotgun (WGS) entry which is preliminary data.</text>
</comment>
<feature type="transmembrane region" description="Helical" evidence="5">
    <location>
        <begin position="22"/>
        <end position="50"/>
    </location>
</feature>
<evidence type="ECO:0000256" key="2">
    <source>
        <dbReference type="ARBA" id="ARBA00022692"/>
    </source>
</evidence>
<name>A0ABU3L246_9FLAO</name>
<dbReference type="InterPro" id="IPR006685">
    <property type="entry name" value="MscS_channel_2nd"/>
</dbReference>
<gene>
    <name evidence="7" type="ORF">RQM65_02195</name>
</gene>
<dbReference type="InterPro" id="IPR010920">
    <property type="entry name" value="LSM_dom_sf"/>
</dbReference>
<keyword evidence="8" id="KW-1185">Reference proteome</keyword>
<feature type="transmembrane region" description="Helical" evidence="5">
    <location>
        <begin position="77"/>
        <end position="98"/>
    </location>
</feature>
<feature type="transmembrane region" description="Helical" evidence="5">
    <location>
        <begin position="171"/>
        <end position="189"/>
    </location>
</feature>
<keyword evidence="2 5" id="KW-0812">Transmembrane</keyword>
<evidence type="ECO:0000256" key="4">
    <source>
        <dbReference type="ARBA" id="ARBA00023136"/>
    </source>
</evidence>
<feature type="transmembrane region" description="Helical" evidence="5">
    <location>
        <begin position="146"/>
        <end position="165"/>
    </location>
</feature>
<keyword evidence="3 5" id="KW-1133">Transmembrane helix</keyword>
<dbReference type="InterPro" id="IPR023408">
    <property type="entry name" value="MscS_beta-dom_sf"/>
</dbReference>
<dbReference type="Gene3D" id="2.30.30.60">
    <property type="match status" value="1"/>
</dbReference>
<evidence type="ECO:0000256" key="5">
    <source>
        <dbReference type="SAM" id="Phobius"/>
    </source>
</evidence>
<comment type="subcellular location">
    <subcellularLocation>
        <location evidence="1">Membrane</location>
    </subcellularLocation>
</comment>
<evidence type="ECO:0000259" key="6">
    <source>
        <dbReference type="Pfam" id="PF00924"/>
    </source>
</evidence>
<dbReference type="EMBL" id="JAVTTP010000001">
    <property type="protein sequence ID" value="MDT7827473.1"/>
    <property type="molecule type" value="Genomic_DNA"/>
</dbReference>
<evidence type="ECO:0000313" key="8">
    <source>
        <dbReference type="Proteomes" id="UP001250656"/>
    </source>
</evidence>
<sequence>MDDGVYRILYNYLLKTGMGENFASYLNLLLVLIGAIVLAALLDFIIWKILRSLSVRLARRSATNFDNFLVAHKVPRYVAHIIPLLLLFELVPIAFIGFDYAGNLAMKLLQILFVVLSLYTIKSIFRSTIDYLKTKSRFRDKPMDSYVQVFTIFLWIISILTIFAIITGVEIWKFFTALGAGSAIILLIFKDSILGLVASIQVSINDMVRIGDWITFEKYGADGDVVEITLATVKVQNFDKTITTIPTYALISDSFKNWRGMQESGGRRIKRALIISQKSIRFLSDDDVAALQKIQLIEPYIIDRSENINTYNSENGRNKELAINGRNLTNIGVFRKYVTDYLQNHSAVNKGMTLMVRQLAPTPQGIPMEIYVFSADKRWQNYEYVMSDIFDHLLAALPYFDLEVFELPTSLTTITK</sequence>
<reference evidence="7 8" key="1">
    <citation type="submission" date="2023-09" db="EMBL/GenBank/DDBJ databases">
        <title>Novel taxa isolated from Blanes Bay.</title>
        <authorList>
            <person name="Rey-Velasco X."/>
            <person name="Lucena T."/>
        </authorList>
    </citation>
    <scope>NUCLEOTIDE SEQUENCE [LARGE SCALE GENOMIC DNA]</scope>
    <source>
        <strain evidence="7 8">S334</strain>
    </source>
</reference>
<evidence type="ECO:0000256" key="3">
    <source>
        <dbReference type="ARBA" id="ARBA00022989"/>
    </source>
</evidence>
<organism evidence="7 8">
    <name type="scientific">Pricia mediterranea</name>
    <dbReference type="NCBI Taxonomy" id="3076079"/>
    <lineage>
        <taxon>Bacteria</taxon>
        <taxon>Pseudomonadati</taxon>
        <taxon>Bacteroidota</taxon>
        <taxon>Flavobacteriia</taxon>
        <taxon>Flavobacteriales</taxon>
        <taxon>Flavobacteriaceae</taxon>
        <taxon>Pricia</taxon>
    </lineage>
</organism>
<feature type="transmembrane region" description="Helical" evidence="5">
    <location>
        <begin position="104"/>
        <end position="125"/>
    </location>
</feature>
<dbReference type="Proteomes" id="UP001250656">
    <property type="component" value="Unassembled WGS sequence"/>
</dbReference>
<proteinExistence type="predicted"/>
<dbReference type="Pfam" id="PF00924">
    <property type="entry name" value="MS_channel_2nd"/>
    <property type="match status" value="1"/>
</dbReference>
<dbReference type="PANTHER" id="PTHR30414">
    <property type="entry name" value="MINICONDUCTANCE MECHANOSENSITIVE CHANNEL YBDG"/>
    <property type="match status" value="1"/>
</dbReference>
<accession>A0ABU3L246</accession>
<dbReference type="SUPFAM" id="SSF50182">
    <property type="entry name" value="Sm-like ribonucleoproteins"/>
    <property type="match status" value="1"/>
</dbReference>
<dbReference type="RefSeq" id="WP_314012413.1">
    <property type="nucleotide sequence ID" value="NZ_JAVTTP010000001.1"/>
</dbReference>